<proteinExistence type="predicted"/>
<accession>A0A2K9ZHP6</accession>
<evidence type="ECO:0000313" key="1">
    <source>
        <dbReference type="EMBL" id="AUW47754.1"/>
    </source>
</evidence>
<dbReference type="EMBL" id="CP025016">
    <property type="protein sequence ID" value="AUW47754.1"/>
    <property type="molecule type" value="Genomic_DNA"/>
</dbReference>
<geneLocation type="plasmid" evidence="2">
    <name>prln4</name>
</geneLocation>
<reference evidence="1 2" key="1">
    <citation type="submission" date="2017-11" db="EMBL/GenBank/DDBJ databases">
        <title>Complete genome of Rhizobium leguminosarum Norway, an ineffective micro-symbiont.</title>
        <authorList>
            <person name="Hoffrichter A."/>
            <person name="Liang J."/>
            <person name="Brachmann A."/>
            <person name="Marin M."/>
        </authorList>
    </citation>
    <scope>NUCLEOTIDE SEQUENCE [LARGE SCALE GENOMIC DNA]</scope>
    <source>
        <strain evidence="1 2">Norway</strain>
        <plasmid evidence="2">Plasmid prln4</plasmid>
    </source>
</reference>
<keyword evidence="1" id="KW-0614">Plasmid</keyword>
<name>A0A2K9ZHP6_RHILE</name>
<evidence type="ECO:0000313" key="2">
    <source>
        <dbReference type="Proteomes" id="UP000238523"/>
    </source>
</evidence>
<organism evidence="1 2">
    <name type="scientific">Rhizobium leguminosarum</name>
    <dbReference type="NCBI Taxonomy" id="384"/>
    <lineage>
        <taxon>Bacteria</taxon>
        <taxon>Pseudomonadati</taxon>
        <taxon>Pseudomonadota</taxon>
        <taxon>Alphaproteobacteria</taxon>
        <taxon>Hyphomicrobiales</taxon>
        <taxon>Rhizobiaceae</taxon>
        <taxon>Rhizobium/Agrobacterium group</taxon>
        <taxon>Rhizobium</taxon>
    </lineage>
</organism>
<dbReference type="AlphaFoldDB" id="A0A2K9ZHP6"/>
<dbReference type="Proteomes" id="UP000238523">
    <property type="component" value="Plasmid pRLN4"/>
</dbReference>
<sequence>MLLKGSEPATLIYGTHVDAGTVAVEQIG</sequence>
<protein>
    <submittedName>
        <fullName evidence="1">Uncharacterized protein</fullName>
    </submittedName>
</protein>
<gene>
    <name evidence="1" type="ORF">CUJ84_pRLN4000042</name>
</gene>